<dbReference type="Gene3D" id="1.10.150.50">
    <property type="entry name" value="Transcription Factor, Ets-1"/>
    <property type="match status" value="1"/>
</dbReference>
<dbReference type="InterPro" id="IPR036770">
    <property type="entry name" value="Ankyrin_rpt-contain_sf"/>
</dbReference>
<dbReference type="SUPFAM" id="SSF48403">
    <property type="entry name" value="Ankyrin repeat"/>
    <property type="match status" value="1"/>
</dbReference>
<dbReference type="PANTHER" id="PTHR24171:SF8">
    <property type="entry name" value="BRCA1-ASSOCIATED RING DOMAIN PROTEIN 1"/>
    <property type="match status" value="1"/>
</dbReference>
<gene>
    <name evidence="5" type="primary">LOC113213154</name>
</gene>
<dbReference type="GO" id="GO:0031436">
    <property type="term" value="C:BRCA1-BARD1 complex"/>
    <property type="evidence" value="ECO:0007669"/>
    <property type="project" value="TreeGrafter"/>
</dbReference>
<dbReference type="PROSITE" id="PS50297">
    <property type="entry name" value="ANK_REP_REGION"/>
    <property type="match status" value="3"/>
</dbReference>
<dbReference type="SMART" id="SM00248">
    <property type="entry name" value="ANK"/>
    <property type="match status" value="4"/>
</dbReference>
<evidence type="ECO:0000313" key="4">
    <source>
        <dbReference type="Proteomes" id="UP000504606"/>
    </source>
</evidence>
<evidence type="ECO:0000256" key="1">
    <source>
        <dbReference type="ARBA" id="ARBA00022737"/>
    </source>
</evidence>
<dbReference type="GO" id="GO:0004842">
    <property type="term" value="F:ubiquitin-protein transferase activity"/>
    <property type="evidence" value="ECO:0007669"/>
    <property type="project" value="TreeGrafter"/>
</dbReference>
<dbReference type="GO" id="GO:0085020">
    <property type="term" value="P:protein K6-linked ubiquitination"/>
    <property type="evidence" value="ECO:0007669"/>
    <property type="project" value="TreeGrafter"/>
</dbReference>
<dbReference type="Proteomes" id="UP000504606">
    <property type="component" value="Unplaced"/>
</dbReference>
<accession>A0A6J1T8B0</accession>
<sequence>MCESGSELADNCWKKQFTELCGLLSSGHPVNQIDGSGLTPLQICASLGWSKAVLLLLKYGADVHATSPLGWTALMQAVANGHTDTSRILLSAGARISDQNFYGWDVVSLAVTSQDETLLEILTSMPIAHNLNPALATACQQGKVQAVKLLLGRGVDVNGTLPISGMTPLMLAASGGHVDIVDILLSFGANPHILNSSNLTAFDCAMISGYNDLSSILSFHTTPKLKISPTFSIDLCPTLKKIDMISDVNCDVNKLNLHPCTPMCQSPSLSENSNFFNFISNSTTPTEQFCSANGTALHPCTPKSLTPGFLPHSPQFFKFPPSPRYMCPAGCLPCSPCPPASSGYYTQNFHPYISPSFSPNPMVPPWMFTHSQKHNKTGPKLKVKGSKNMFSWWKRLKARYKKKKLKKQIKVYVTFDEKTSDSQLEALLRSLNLDFLLPLMNSHEMDVETFMHLTELDLEELGIADKGLKNLILQNITSLKSNIAYNALQHQRI</sequence>
<keyword evidence="1" id="KW-0677">Repeat</keyword>
<dbReference type="KEGG" id="foc:113213154"/>
<dbReference type="PROSITE" id="PS50088">
    <property type="entry name" value="ANK_REPEAT"/>
    <property type="match status" value="3"/>
</dbReference>
<keyword evidence="2 3" id="KW-0040">ANK repeat</keyword>
<dbReference type="RefSeq" id="XP_026287910.1">
    <property type="nucleotide sequence ID" value="XM_026432125.2"/>
</dbReference>
<name>A0A6J1T8B0_FRAOC</name>
<evidence type="ECO:0000256" key="3">
    <source>
        <dbReference type="PROSITE-ProRule" id="PRU00023"/>
    </source>
</evidence>
<dbReference type="OrthoDB" id="194358at2759"/>
<dbReference type="InterPro" id="IPR013761">
    <property type="entry name" value="SAM/pointed_sf"/>
</dbReference>
<feature type="repeat" description="ANK" evidence="3">
    <location>
        <begin position="69"/>
        <end position="101"/>
    </location>
</feature>
<dbReference type="AlphaFoldDB" id="A0A6J1T8B0"/>
<evidence type="ECO:0000256" key="2">
    <source>
        <dbReference type="ARBA" id="ARBA00023043"/>
    </source>
</evidence>
<dbReference type="PANTHER" id="PTHR24171">
    <property type="entry name" value="ANKYRIN REPEAT DOMAIN-CONTAINING PROTEIN 39-RELATED"/>
    <property type="match status" value="1"/>
</dbReference>
<dbReference type="Gene3D" id="1.25.40.20">
    <property type="entry name" value="Ankyrin repeat-containing domain"/>
    <property type="match status" value="2"/>
</dbReference>
<reference evidence="5" key="1">
    <citation type="submission" date="2025-08" db="UniProtKB">
        <authorList>
            <consortium name="RefSeq"/>
        </authorList>
    </citation>
    <scope>IDENTIFICATION</scope>
    <source>
        <tissue evidence="5">Whole organism</tissue>
    </source>
</reference>
<proteinExistence type="predicted"/>
<dbReference type="Pfam" id="PF12796">
    <property type="entry name" value="Ank_2"/>
    <property type="match status" value="2"/>
</dbReference>
<feature type="repeat" description="ANK" evidence="3">
    <location>
        <begin position="164"/>
        <end position="196"/>
    </location>
</feature>
<dbReference type="GO" id="GO:0070531">
    <property type="term" value="C:BRCA1-A complex"/>
    <property type="evidence" value="ECO:0007669"/>
    <property type="project" value="TreeGrafter"/>
</dbReference>
<protein>
    <submittedName>
        <fullName evidence="5">B-cell lymphoma 3 protein-like</fullName>
    </submittedName>
</protein>
<evidence type="ECO:0000313" key="5">
    <source>
        <dbReference type="RefSeq" id="XP_026287910.1"/>
    </source>
</evidence>
<dbReference type="InterPro" id="IPR002110">
    <property type="entry name" value="Ankyrin_rpt"/>
</dbReference>
<organism evidence="4 5">
    <name type="scientific">Frankliniella occidentalis</name>
    <name type="common">Western flower thrips</name>
    <name type="synonym">Euthrips occidentalis</name>
    <dbReference type="NCBI Taxonomy" id="133901"/>
    <lineage>
        <taxon>Eukaryota</taxon>
        <taxon>Metazoa</taxon>
        <taxon>Ecdysozoa</taxon>
        <taxon>Arthropoda</taxon>
        <taxon>Hexapoda</taxon>
        <taxon>Insecta</taxon>
        <taxon>Pterygota</taxon>
        <taxon>Neoptera</taxon>
        <taxon>Paraneoptera</taxon>
        <taxon>Thysanoptera</taxon>
        <taxon>Terebrantia</taxon>
        <taxon>Thripoidea</taxon>
        <taxon>Thripidae</taxon>
        <taxon>Frankliniella</taxon>
    </lineage>
</organism>
<keyword evidence="4" id="KW-1185">Reference proteome</keyword>
<feature type="repeat" description="ANK" evidence="3">
    <location>
        <begin position="36"/>
        <end position="68"/>
    </location>
</feature>
<dbReference type="GeneID" id="113213154"/>
<dbReference type="SUPFAM" id="SSF47769">
    <property type="entry name" value="SAM/Pointed domain"/>
    <property type="match status" value="1"/>
</dbReference>